<dbReference type="AlphaFoldDB" id="Q0AY84"/>
<feature type="transmembrane region" description="Helical" evidence="1">
    <location>
        <begin position="88"/>
        <end position="115"/>
    </location>
</feature>
<evidence type="ECO:0000313" key="3">
    <source>
        <dbReference type="Proteomes" id="UP000001968"/>
    </source>
</evidence>
<organism evidence="2 3">
    <name type="scientific">Syntrophomonas wolfei subsp. wolfei (strain DSM 2245B / Goettingen)</name>
    <dbReference type="NCBI Taxonomy" id="335541"/>
    <lineage>
        <taxon>Bacteria</taxon>
        <taxon>Bacillati</taxon>
        <taxon>Bacillota</taxon>
        <taxon>Clostridia</taxon>
        <taxon>Eubacteriales</taxon>
        <taxon>Syntrophomonadaceae</taxon>
        <taxon>Syntrophomonas</taxon>
    </lineage>
</organism>
<dbReference type="STRING" id="335541.Swol_1006"/>
<dbReference type="EMBL" id="CP000448">
    <property type="protein sequence ID" value="ABI68320.1"/>
    <property type="molecule type" value="Genomic_DNA"/>
</dbReference>
<dbReference type="PANTHER" id="PTHR39165:SF1">
    <property type="entry name" value="DUF456 DOMAIN-CONTAINING PROTEIN"/>
    <property type="match status" value="1"/>
</dbReference>
<gene>
    <name evidence="2" type="ordered locus">Swol_1006</name>
</gene>
<protein>
    <recommendedName>
        <fullName evidence="4">DUF456 domain-containing protein</fullName>
    </recommendedName>
</protein>
<feature type="transmembrane region" description="Helical" evidence="1">
    <location>
        <begin position="46"/>
        <end position="67"/>
    </location>
</feature>
<dbReference type="HOGENOM" id="CLU_109297_0_1_9"/>
<keyword evidence="3" id="KW-1185">Reference proteome</keyword>
<name>Q0AY84_SYNWW</name>
<keyword evidence="1" id="KW-1133">Transmembrane helix</keyword>
<keyword evidence="1" id="KW-0812">Transmembrane</keyword>
<dbReference type="RefSeq" id="WP_011640425.1">
    <property type="nucleotide sequence ID" value="NC_008346.1"/>
</dbReference>
<feature type="transmembrane region" description="Helical" evidence="1">
    <location>
        <begin position="135"/>
        <end position="160"/>
    </location>
</feature>
<dbReference type="PANTHER" id="PTHR39165">
    <property type="entry name" value="IG HYPOTHETICAL 17883"/>
    <property type="match status" value="1"/>
</dbReference>
<accession>Q0AY84</accession>
<proteinExistence type="predicted"/>
<evidence type="ECO:0008006" key="4">
    <source>
        <dbReference type="Google" id="ProtNLM"/>
    </source>
</evidence>
<dbReference type="Proteomes" id="UP000001968">
    <property type="component" value="Chromosome"/>
</dbReference>
<dbReference type="eggNOG" id="COG2839">
    <property type="taxonomic scope" value="Bacteria"/>
</dbReference>
<reference evidence="3" key="1">
    <citation type="journal article" date="2010" name="Environ. Microbiol.">
        <title>The genome of Syntrophomonas wolfei: new insights into syntrophic metabolism and biohydrogen production.</title>
        <authorList>
            <person name="Sieber J.R."/>
            <person name="Sims D.R."/>
            <person name="Han C."/>
            <person name="Kim E."/>
            <person name="Lykidis A."/>
            <person name="Lapidus A.L."/>
            <person name="McDonnald E."/>
            <person name="Rohlin L."/>
            <person name="Culley D.E."/>
            <person name="Gunsalus R."/>
            <person name="McInerney M.J."/>
        </authorList>
    </citation>
    <scope>NUCLEOTIDE SEQUENCE [LARGE SCALE GENOMIC DNA]</scope>
    <source>
        <strain evidence="3">DSM 2245B / Goettingen</strain>
    </source>
</reference>
<sequence length="161" mass="17176">MEGSIIALIIVMILLLLGIGGTILPLLPGIPLIFVSIAAYGWYEGFHIITPKYICILAALTVISLIVDYLSTVMGAKYFGSSKKGMWGALLGTFIGLFLFPPLGLLLGPFLGAMIGEYIEIQDVEKAVKIGVGTVVGLFSGMVFKLVLAIGMFVSFLIVVF</sequence>
<keyword evidence="1" id="KW-0472">Membrane</keyword>
<dbReference type="InterPro" id="IPR007403">
    <property type="entry name" value="DUF456"/>
</dbReference>
<dbReference type="KEGG" id="swo:Swol_1006"/>
<feature type="transmembrane region" description="Helical" evidence="1">
    <location>
        <begin position="7"/>
        <end position="40"/>
    </location>
</feature>
<dbReference type="Pfam" id="PF04306">
    <property type="entry name" value="DUF456"/>
    <property type="match status" value="1"/>
</dbReference>
<evidence type="ECO:0000256" key="1">
    <source>
        <dbReference type="SAM" id="Phobius"/>
    </source>
</evidence>
<evidence type="ECO:0000313" key="2">
    <source>
        <dbReference type="EMBL" id="ABI68320.1"/>
    </source>
</evidence>